<dbReference type="Pfam" id="PF01292">
    <property type="entry name" value="Ni_hydr_CYTB"/>
    <property type="match status" value="1"/>
</dbReference>
<accession>A0ABP9JCB9</accession>
<evidence type="ECO:0000259" key="7">
    <source>
        <dbReference type="Pfam" id="PF01292"/>
    </source>
</evidence>
<sequence length="193" mass="21411">MPRQRLVDVTRLTARIDEIVVPRLDAVQTALQSPTRNPRGAVVVGRLLGADVLVVLLTGLWSHVAQDPPEWLTLPTRPASLYQWTQGAHVVLGTALLPLVLAKLWVVYPRLFSWPPVTSVANGLERGSVAVLVATSLLQPVTGLLNTYQWYPWPFPFRETHYALAWVMAGAVLVHIGVKLPLIRQHWRDGGES</sequence>
<dbReference type="Proteomes" id="UP001500427">
    <property type="component" value="Unassembled WGS sequence"/>
</dbReference>
<feature type="transmembrane region" description="Helical" evidence="6">
    <location>
        <begin position="129"/>
        <end position="151"/>
    </location>
</feature>
<evidence type="ECO:0000256" key="5">
    <source>
        <dbReference type="ARBA" id="ARBA00023136"/>
    </source>
</evidence>
<dbReference type="InterPro" id="IPR011577">
    <property type="entry name" value="Cyt_b561_bac/Ni-Hgenase"/>
</dbReference>
<comment type="caution">
    <text evidence="8">The sequence shown here is derived from an EMBL/GenBank/DDBJ whole genome shotgun (WGS) entry which is preliminary data.</text>
</comment>
<keyword evidence="2" id="KW-1003">Cell membrane</keyword>
<dbReference type="InterPro" id="IPR016174">
    <property type="entry name" value="Di-haem_cyt_TM"/>
</dbReference>
<feature type="transmembrane region" description="Helical" evidence="6">
    <location>
        <begin position="163"/>
        <end position="183"/>
    </location>
</feature>
<feature type="transmembrane region" description="Helical" evidence="6">
    <location>
        <begin position="84"/>
        <end position="108"/>
    </location>
</feature>
<gene>
    <name evidence="8" type="ORF">GCM10023258_19080</name>
</gene>
<keyword evidence="9" id="KW-1185">Reference proteome</keyword>
<organism evidence="8 9">
    <name type="scientific">Terrabacter aeriphilus</name>
    <dbReference type="NCBI Taxonomy" id="515662"/>
    <lineage>
        <taxon>Bacteria</taxon>
        <taxon>Bacillati</taxon>
        <taxon>Actinomycetota</taxon>
        <taxon>Actinomycetes</taxon>
        <taxon>Micrococcales</taxon>
        <taxon>Intrasporangiaceae</taxon>
        <taxon>Terrabacter</taxon>
    </lineage>
</organism>
<evidence type="ECO:0000256" key="2">
    <source>
        <dbReference type="ARBA" id="ARBA00022475"/>
    </source>
</evidence>
<evidence type="ECO:0000256" key="4">
    <source>
        <dbReference type="ARBA" id="ARBA00022989"/>
    </source>
</evidence>
<dbReference type="SUPFAM" id="SSF81342">
    <property type="entry name" value="Transmembrane di-heme cytochromes"/>
    <property type="match status" value="1"/>
</dbReference>
<proteinExistence type="predicted"/>
<comment type="subcellular location">
    <subcellularLocation>
        <location evidence="1">Cell membrane</location>
        <topology evidence="1">Multi-pass membrane protein</topology>
    </subcellularLocation>
</comment>
<keyword evidence="3 6" id="KW-0812">Transmembrane</keyword>
<evidence type="ECO:0000256" key="6">
    <source>
        <dbReference type="SAM" id="Phobius"/>
    </source>
</evidence>
<keyword evidence="4 6" id="KW-1133">Transmembrane helix</keyword>
<evidence type="ECO:0000313" key="9">
    <source>
        <dbReference type="Proteomes" id="UP001500427"/>
    </source>
</evidence>
<name>A0ABP9JCB9_9MICO</name>
<evidence type="ECO:0000256" key="1">
    <source>
        <dbReference type="ARBA" id="ARBA00004651"/>
    </source>
</evidence>
<feature type="domain" description="Cytochrome b561 bacterial/Ni-hydrogenase" evidence="7">
    <location>
        <begin position="50"/>
        <end position="177"/>
    </location>
</feature>
<protein>
    <recommendedName>
        <fullName evidence="7">Cytochrome b561 bacterial/Ni-hydrogenase domain-containing protein</fullName>
    </recommendedName>
</protein>
<keyword evidence="5 6" id="KW-0472">Membrane</keyword>
<feature type="transmembrane region" description="Helical" evidence="6">
    <location>
        <begin position="43"/>
        <end position="64"/>
    </location>
</feature>
<evidence type="ECO:0000256" key="3">
    <source>
        <dbReference type="ARBA" id="ARBA00022692"/>
    </source>
</evidence>
<dbReference type="EMBL" id="BAABIW010000014">
    <property type="protein sequence ID" value="GAA5025843.1"/>
    <property type="molecule type" value="Genomic_DNA"/>
</dbReference>
<evidence type="ECO:0000313" key="8">
    <source>
        <dbReference type="EMBL" id="GAA5025843.1"/>
    </source>
</evidence>
<reference evidence="9" key="1">
    <citation type="journal article" date="2019" name="Int. J. Syst. Evol. Microbiol.">
        <title>The Global Catalogue of Microorganisms (GCM) 10K type strain sequencing project: providing services to taxonomists for standard genome sequencing and annotation.</title>
        <authorList>
            <consortium name="The Broad Institute Genomics Platform"/>
            <consortium name="The Broad Institute Genome Sequencing Center for Infectious Disease"/>
            <person name="Wu L."/>
            <person name="Ma J."/>
        </authorList>
    </citation>
    <scope>NUCLEOTIDE SEQUENCE [LARGE SCALE GENOMIC DNA]</scope>
    <source>
        <strain evidence="9">JCM 17687</strain>
    </source>
</reference>